<accession>A0A5P1FKH2</accession>
<reference evidence="4" key="1">
    <citation type="journal article" date="2017" name="Nat. Commun.">
        <title>The asparagus genome sheds light on the origin and evolution of a young Y chromosome.</title>
        <authorList>
            <person name="Harkess A."/>
            <person name="Zhou J."/>
            <person name="Xu C."/>
            <person name="Bowers J.E."/>
            <person name="Van der Hulst R."/>
            <person name="Ayyampalayam S."/>
            <person name="Mercati F."/>
            <person name="Riccardi P."/>
            <person name="McKain M.R."/>
            <person name="Kakrana A."/>
            <person name="Tang H."/>
            <person name="Ray J."/>
            <person name="Groenendijk J."/>
            <person name="Arikit S."/>
            <person name="Mathioni S.M."/>
            <person name="Nakano M."/>
            <person name="Shan H."/>
            <person name="Telgmann-Rauber A."/>
            <person name="Kanno A."/>
            <person name="Yue Z."/>
            <person name="Chen H."/>
            <person name="Li W."/>
            <person name="Chen Y."/>
            <person name="Xu X."/>
            <person name="Zhang Y."/>
            <person name="Luo S."/>
            <person name="Chen H."/>
            <person name="Gao J."/>
            <person name="Mao Z."/>
            <person name="Pires J.C."/>
            <person name="Luo M."/>
            <person name="Kudrna D."/>
            <person name="Wing R.A."/>
            <person name="Meyers B.C."/>
            <person name="Yi K."/>
            <person name="Kong H."/>
            <person name="Lavrijsen P."/>
            <person name="Sunseri F."/>
            <person name="Falavigna A."/>
            <person name="Ye Y."/>
            <person name="Leebens-Mack J.H."/>
            <person name="Chen G."/>
        </authorList>
    </citation>
    <scope>NUCLEOTIDE SEQUENCE [LARGE SCALE GENOMIC DNA]</scope>
    <source>
        <strain evidence="4">cv. DH0086</strain>
    </source>
</reference>
<feature type="region of interest" description="Disordered" evidence="1">
    <location>
        <begin position="1"/>
        <end position="71"/>
    </location>
</feature>
<dbReference type="Pfam" id="PF10539">
    <property type="entry name" value="Dev_Cell_Death"/>
    <property type="match status" value="1"/>
</dbReference>
<dbReference type="AlphaFoldDB" id="A0A5P1FKH2"/>
<dbReference type="EMBL" id="CM007382">
    <property type="protein sequence ID" value="ONK78602.1"/>
    <property type="molecule type" value="Genomic_DNA"/>
</dbReference>
<keyword evidence="4" id="KW-1185">Reference proteome</keyword>
<feature type="compositionally biased region" description="Basic and acidic residues" evidence="1">
    <location>
        <begin position="48"/>
        <end position="71"/>
    </location>
</feature>
<sequence length="382" mass="42971">MVRERIKRTGDAANAEASKQSRSETKTPKALKPETKIVKKTPNQSSERNPHKAKNVDKNQEKNKKERDYNQVEDQEKIDGMIFMCNAKTKSDCFSYMVMGLPHGKRDTVVKIKPGFKLFLYDFDAKLLYGIYEATSAGGVKLEPAAFGGSYPAQVRFKVHMECVPISEATFKKAIMGNSGGDKIKFDSELTTKQVKKLTSLFQPSHINSQSVPAPLIPLRPLIPTAEAPPHSDILARGQIETLDPLCFTVEEYRMFGLRRPIIIAPTSMPIPAEVSDHSQANRDTYDRYAPLTKAPYLSKLDESEYKRPVAEEAATQPNYYHSYSYGELRNEAEASKLHSTHAANALSEYNRSHQQSHERGDYGSLSVSSRYSFGGPSFWYR</sequence>
<name>A0A5P1FKH2_ASPOF</name>
<evidence type="ECO:0000256" key="1">
    <source>
        <dbReference type="SAM" id="MobiDB-lite"/>
    </source>
</evidence>
<dbReference type="OrthoDB" id="769725at2759"/>
<protein>
    <recommendedName>
        <fullName evidence="2">DCD domain-containing protein</fullName>
    </recommendedName>
</protein>
<feature type="compositionally biased region" description="Basic and acidic residues" evidence="1">
    <location>
        <begin position="1"/>
        <end position="10"/>
    </location>
</feature>
<dbReference type="Gramene" id="ONK78602">
    <property type="protein sequence ID" value="ONK78602"/>
    <property type="gene ID" value="A4U43_C02F20530"/>
</dbReference>
<dbReference type="Proteomes" id="UP000243459">
    <property type="component" value="Chromosome 2"/>
</dbReference>
<dbReference type="PROSITE" id="PS51222">
    <property type="entry name" value="DCD"/>
    <property type="match status" value="1"/>
</dbReference>
<dbReference type="SMART" id="SM00767">
    <property type="entry name" value="DCD"/>
    <property type="match status" value="1"/>
</dbReference>
<feature type="compositionally biased region" description="Basic and acidic residues" evidence="1">
    <location>
        <begin position="19"/>
        <end position="37"/>
    </location>
</feature>
<organism evidence="3 4">
    <name type="scientific">Asparagus officinalis</name>
    <name type="common">Garden asparagus</name>
    <dbReference type="NCBI Taxonomy" id="4686"/>
    <lineage>
        <taxon>Eukaryota</taxon>
        <taxon>Viridiplantae</taxon>
        <taxon>Streptophyta</taxon>
        <taxon>Embryophyta</taxon>
        <taxon>Tracheophyta</taxon>
        <taxon>Spermatophyta</taxon>
        <taxon>Magnoliopsida</taxon>
        <taxon>Liliopsida</taxon>
        <taxon>Asparagales</taxon>
        <taxon>Asparagaceae</taxon>
        <taxon>Asparagoideae</taxon>
        <taxon>Asparagus</taxon>
    </lineage>
</organism>
<feature type="domain" description="DCD" evidence="2">
    <location>
        <begin position="76"/>
        <end position="204"/>
    </location>
</feature>
<dbReference type="OMA" id="YERQHLH"/>
<gene>
    <name evidence="3" type="ORF">A4U43_C02F20530</name>
</gene>
<evidence type="ECO:0000313" key="3">
    <source>
        <dbReference type="EMBL" id="ONK78602.1"/>
    </source>
</evidence>
<dbReference type="PANTHER" id="PTHR46444">
    <property type="entry name" value="DCD (DEVELOPMENT AND CELL DEATH) DOMAIN PROTEIN-RELATED"/>
    <property type="match status" value="1"/>
</dbReference>
<evidence type="ECO:0000259" key="2">
    <source>
        <dbReference type="PROSITE" id="PS51222"/>
    </source>
</evidence>
<evidence type="ECO:0000313" key="4">
    <source>
        <dbReference type="Proteomes" id="UP000243459"/>
    </source>
</evidence>
<dbReference type="InterPro" id="IPR013989">
    <property type="entry name" value="Dev_and_cell_death_domain"/>
</dbReference>
<dbReference type="PANTHER" id="PTHR46444:SF3">
    <property type="entry name" value="DCD (DEVELOPMENT AND CELL DEATH) DOMAIN PROTEIN"/>
    <property type="match status" value="1"/>
</dbReference>
<proteinExistence type="predicted"/>